<dbReference type="Proteomes" id="UP001240171">
    <property type="component" value="Unassembled WGS sequence"/>
</dbReference>
<accession>A0ABT9CH98</accession>
<protein>
    <submittedName>
        <fullName evidence="2">YtxH domain-containing protein</fullName>
    </submittedName>
</protein>
<feature type="transmembrane region" description="Helical" evidence="1">
    <location>
        <begin position="9"/>
        <end position="27"/>
    </location>
</feature>
<keyword evidence="1" id="KW-0812">Transmembrane</keyword>
<gene>
    <name evidence="2" type="ORF">Q5741_19890</name>
</gene>
<evidence type="ECO:0000256" key="1">
    <source>
        <dbReference type="SAM" id="Phobius"/>
    </source>
</evidence>
<dbReference type="RefSeq" id="WP_305025872.1">
    <property type="nucleotide sequence ID" value="NZ_JAUQTB010000019.1"/>
</dbReference>
<evidence type="ECO:0000313" key="3">
    <source>
        <dbReference type="Proteomes" id="UP001240171"/>
    </source>
</evidence>
<reference evidence="2 3" key="1">
    <citation type="submission" date="2023-07" db="EMBL/GenBank/DDBJ databases">
        <title>Paenibacillus sp. JX-17 nov. isolated from soil.</title>
        <authorList>
            <person name="Wan Y."/>
            <person name="Liu B."/>
        </authorList>
    </citation>
    <scope>NUCLEOTIDE SEQUENCE [LARGE SCALE GENOMIC DNA]</scope>
    <source>
        <strain evidence="2 3">JX-17</strain>
    </source>
</reference>
<dbReference type="EMBL" id="JAUQTB010000019">
    <property type="protein sequence ID" value="MDO7908654.1"/>
    <property type="molecule type" value="Genomic_DNA"/>
</dbReference>
<name>A0ABT9CH98_9BACL</name>
<keyword evidence="1" id="KW-1133">Transmembrane helix</keyword>
<keyword evidence="1" id="KW-0472">Membrane</keyword>
<keyword evidence="3" id="KW-1185">Reference proteome</keyword>
<sequence>MDTQSRNSLIYGAVAGAIIGGAVGILLSPQQRPKVMAKIEDTADFIKEAGNVLNEQGMMLADKSQEVAGVIKDSISVAKDIKDETQTAAQGVKSEISNFKQS</sequence>
<proteinExistence type="predicted"/>
<evidence type="ECO:0000313" key="2">
    <source>
        <dbReference type="EMBL" id="MDO7908654.1"/>
    </source>
</evidence>
<organism evidence="2 3">
    <name type="scientific">Paenibacillus lacisoli</name>
    <dbReference type="NCBI Taxonomy" id="3064525"/>
    <lineage>
        <taxon>Bacteria</taxon>
        <taxon>Bacillati</taxon>
        <taxon>Bacillota</taxon>
        <taxon>Bacilli</taxon>
        <taxon>Bacillales</taxon>
        <taxon>Paenibacillaceae</taxon>
        <taxon>Paenibacillus</taxon>
    </lineage>
</organism>
<comment type="caution">
    <text evidence="2">The sequence shown here is derived from an EMBL/GenBank/DDBJ whole genome shotgun (WGS) entry which is preliminary data.</text>
</comment>